<evidence type="ECO:0000313" key="2">
    <source>
        <dbReference type="Proteomes" id="UP000198931"/>
    </source>
</evidence>
<dbReference type="OrthoDB" id="614471at2"/>
<sequence length="253" mass="29513">MKDEPAETRTIQNVDNEENPQIKDSVVTHFRKWKDYSQNNYQGSYSIKACDIRKAHNFKNQLPEQSDYNYFVHELKENDKNTLSGVYYLFDHIKNEKKLNPVKFSEMIVSFAQDIPYSIVLDKSCNPDLYQENYIKDYFKTKNASCDPYQRYGINSPVEFLGNLKGDCDTRTLLLYTILDHYGYDVLLLTSQFYSHSILAVNLPVNGQKFNFFGVNYTVWETTSFLPPGIIPVEISDQNKWKITLKSNNNGNQ</sequence>
<dbReference type="Proteomes" id="UP000198931">
    <property type="component" value="Unassembled WGS sequence"/>
</dbReference>
<name>A0A1I3HH91_9FLAO</name>
<proteinExistence type="predicted"/>
<keyword evidence="2" id="KW-1185">Reference proteome</keyword>
<reference evidence="1 2" key="1">
    <citation type="submission" date="2016-10" db="EMBL/GenBank/DDBJ databases">
        <authorList>
            <person name="de Groot N.N."/>
        </authorList>
    </citation>
    <scope>NUCLEOTIDE SEQUENCE [LARGE SCALE GENOMIC DNA]</scope>
    <source>
        <strain evidence="1 2">DSM 26000</strain>
    </source>
</reference>
<dbReference type="AlphaFoldDB" id="A0A1I3HH91"/>
<protein>
    <recommendedName>
        <fullName evidence="3">Transglutaminase-like domain-containing protein</fullName>
    </recommendedName>
</protein>
<dbReference type="EMBL" id="FOQT01000004">
    <property type="protein sequence ID" value="SFI34989.1"/>
    <property type="molecule type" value="Genomic_DNA"/>
</dbReference>
<evidence type="ECO:0008006" key="3">
    <source>
        <dbReference type="Google" id="ProtNLM"/>
    </source>
</evidence>
<evidence type="ECO:0000313" key="1">
    <source>
        <dbReference type="EMBL" id="SFI34989.1"/>
    </source>
</evidence>
<dbReference type="RefSeq" id="WP_143093378.1">
    <property type="nucleotide sequence ID" value="NZ_FOQT01000004.1"/>
</dbReference>
<accession>A0A1I3HH91</accession>
<organism evidence="1 2">
    <name type="scientific">Halpernia frigidisoli</name>
    <dbReference type="NCBI Taxonomy" id="1125876"/>
    <lineage>
        <taxon>Bacteria</taxon>
        <taxon>Pseudomonadati</taxon>
        <taxon>Bacteroidota</taxon>
        <taxon>Flavobacteriia</taxon>
        <taxon>Flavobacteriales</taxon>
        <taxon>Weeksellaceae</taxon>
        <taxon>Chryseobacterium group</taxon>
        <taxon>Halpernia</taxon>
    </lineage>
</organism>
<dbReference type="STRING" id="1125876.SAMN05443292_2202"/>
<gene>
    <name evidence="1" type="ORF">SAMN05443292_2202</name>
</gene>